<name>A0A1X7BMH1_9RHOB</name>
<reference evidence="2 3" key="1">
    <citation type="submission" date="2017-03" db="EMBL/GenBank/DDBJ databases">
        <authorList>
            <person name="Afonso C.L."/>
            <person name="Miller P.J."/>
            <person name="Scott M.A."/>
            <person name="Spackman E."/>
            <person name="Goraichik I."/>
            <person name="Dimitrov K.M."/>
            <person name="Suarez D.L."/>
            <person name="Swayne D.E."/>
        </authorList>
    </citation>
    <scope>NUCLEOTIDE SEQUENCE [LARGE SCALE GENOMIC DNA]</scope>
    <source>
        <strain evidence="2 3">CECT 7745</strain>
    </source>
</reference>
<gene>
    <name evidence="2" type="ORF">ROA7745_00650</name>
</gene>
<dbReference type="EMBL" id="FWXB01000002">
    <property type="protein sequence ID" value="SMC10842.1"/>
    <property type="molecule type" value="Genomic_DNA"/>
</dbReference>
<keyword evidence="3" id="KW-1185">Reference proteome</keyword>
<feature type="region of interest" description="Disordered" evidence="1">
    <location>
        <begin position="52"/>
        <end position="80"/>
    </location>
</feature>
<accession>A0A1X7BMH1</accession>
<proteinExistence type="predicted"/>
<sequence>MLLVACGDPMATMPRLSDADIPEDTTTLSAIPDGQRETAEGTGLFSRLFGSNVNDERSEDSKATPAAVEEPAPADKEFPPEAYGVTAELPEVPRKPGGILAALFAPDRNDDTAPRIAPGNSQNIRLPYGRIASVCELSERSMGKKVAQYPERRPRHKLYDSDPGNTVPHTFYLTGFADGCARQFTASLAVFGSVGMHEQLRYGLPAEVQPYSDTDRAYEKVKARVCGVPRRKPCGNKLGRLENDTVFLSIYENFGDNQRWSNLLLHSGKLMAQDIKG</sequence>
<dbReference type="AlphaFoldDB" id="A0A1X7BMH1"/>
<evidence type="ECO:0000313" key="3">
    <source>
        <dbReference type="Proteomes" id="UP000193224"/>
    </source>
</evidence>
<evidence type="ECO:0000313" key="2">
    <source>
        <dbReference type="EMBL" id="SMC10842.1"/>
    </source>
</evidence>
<evidence type="ECO:0000256" key="1">
    <source>
        <dbReference type="SAM" id="MobiDB-lite"/>
    </source>
</evidence>
<dbReference type="Proteomes" id="UP000193224">
    <property type="component" value="Unassembled WGS sequence"/>
</dbReference>
<organism evidence="2 3">
    <name type="scientific">Roseovarius aestuarii</name>
    <dbReference type="NCBI Taxonomy" id="475083"/>
    <lineage>
        <taxon>Bacteria</taxon>
        <taxon>Pseudomonadati</taxon>
        <taxon>Pseudomonadota</taxon>
        <taxon>Alphaproteobacteria</taxon>
        <taxon>Rhodobacterales</taxon>
        <taxon>Roseobacteraceae</taxon>
        <taxon>Roseovarius</taxon>
    </lineage>
</organism>
<protein>
    <submittedName>
        <fullName evidence="2">Uncharacterized protein</fullName>
    </submittedName>
</protein>